<dbReference type="Proteomes" id="UP000481153">
    <property type="component" value="Unassembled WGS sequence"/>
</dbReference>
<comment type="caution">
    <text evidence="1">The sequence shown here is derived from an EMBL/GenBank/DDBJ whole genome shotgun (WGS) entry which is preliminary data.</text>
</comment>
<dbReference type="EMBL" id="VJMJ01000102">
    <property type="protein sequence ID" value="KAF0734945.1"/>
    <property type="molecule type" value="Genomic_DNA"/>
</dbReference>
<dbReference type="VEuPathDB" id="FungiDB:AeMF1_000155"/>
<accession>A0A6G0X519</accession>
<dbReference type="AlphaFoldDB" id="A0A6G0X519"/>
<sequence length="190" mass="22610">MEFTVVRDAETGEWIEVPLPKAAMDHEAQPQCLPLISTYEKVGMFTPYSVGKQGVTQSTRKLGTSVEWEKQAEKRRLKWEKRRQESVCHLRRQLEDSSLSPDEKRRIQIQLLEKMKSEYKHQLETVIQEELEREQGRSFAIEHEKSDVTRKRLQHQYNVERELYRTQIERIKEECNLSLTATMEKFNLLC</sequence>
<organism evidence="1 2">
    <name type="scientific">Aphanomyces euteiches</name>
    <dbReference type="NCBI Taxonomy" id="100861"/>
    <lineage>
        <taxon>Eukaryota</taxon>
        <taxon>Sar</taxon>
        <taxon>Stramenopiles</taxon>
        <taxon>Oomycota</taxon>
        <taxon>Saprolegniomycetes</taxon>
        <taxon>Saprolegniales</taxon>
        <taxon>Verrucalvaceae</taxon>
        <taxon>Aphanomyces</taxon>
    </lineage>
</organism>
<reference evidence="1 2" key="1">
    <citation type="submission" date="2019-07" db="EMBL/GenBank/DDBJ databases">
        <title>Genomics analysis of Aphanomyces spp. identifies a new class of oomycete effector associated with host adaptation.</title>
        <authorList>
            <person name="Gaulin E."/>
        </authorList>
    </citation>
    <scope>NUCLEOTIDE SEQUENCE [LARGE SCALE GENOMIC DNA]</scope>
    <source>
        <strain evidence="1 2">ATCC 201684</strain>
    </source>
</reference>
<name>A0A6G0X519_9STRA</name>
<keyword evidence="2" id="KW-1185">Reference proteome</keyword>
<gene>
    <name evidence="1" type="ORF">Ae201684_008422</name>
</gene>
<evidence type="ECO:0000313" key="1">
    <source>
        <dbReference type="EMBL" id="KAF0734945.1"/>
    </source>
</evidence>
<protein>
    <submittedName>
        <fullName evidence="1">Uncharacterized protein</fullName>
    </submittedName>
</protein>
<proteinExistence type="predicted"/>
<evidence type="ECO:0000313" key="2">
    <source>
        <dbReference type="Proteomes" id="UP000481153"/>
    </source>
</evidence>